<comment type="caution">
    <text evidence="3">The sequence shown here is derived from an EMBL/GenBank/DDBJ whole genome shotgun (WGS) entry which is preliminary data.</text>
</comment>
<evidence type="ECO:0000313" key="4">
    <source>
        <dbReference type="Proteomes" id="UP001500567"/>
    </source>
</evidence>
<dbReference type="Proteomes" id="UP001500567">
    <property type="component" value="Unassembled WGS sequence"/>
</dbReference>
<evidence type="ECO:0000313" key="3">
    <source>
        <dbReference type="EMBL" id="GAA4018298.1"/>
    </source>
</evidence>
<dbReference type="InterPro" id="IPR000653">
    <property type="entry name" value="DegT/StrS_aminotransferase"/>
</dbReference>
<dbReference type="NCBIfam" id="NF008687">
    <property type="entry name" value="PRK11706.1"/>
    <property type="match status" value="1"/>
</dbReference>
<dbReference type="CDD" id="cd00616">
    <property type="entry name" value="AHBA_syn"/>
    <property type="match status" value="1"/>
</dbReference>
<proteinExistence type="inferred from homology"/>
<dbReference type="NCBIfam" id="TIGR02379">
    <property type="entry name" value="ECA_wecE"/>
    <property type="match status" value="1"/>
</dbReference>
<protein>
    <submittedName>
        <fullName evidence="3">dTDP-4-amino-4,6-dideoxygalactose transaminase</fullName>
    </submittedName>
</protein>
<dbReference type="InterPro" id="IPR012749">
    <property type="entry name" value="WecE-like"/>
</dbReference>
<dbReference type="PIRSF" id="PIRSF000390">
    <property type="entry name" value="PLP_StrS"/>
    <property type="match status" value="1"/>
</dbReference>
<dbReference type="Gene3D" id="3.90.1150.10">
    <property type="entry name" value="Aspartate Aminotransferase, domain 1"/>
    <property type="match status" value="1"/>
</dbReference>
<dbReference type="PANTHER" id="PTHR30244:SF34">
    <property type="entry name" value="DTDP-4-AMINO-4,6-DIDEOXYGALACTOSE TRANSAMINASE"/>
    <property type="match status" value="1"/>
</dbReference>
<dbReference type="SUPFAM" id="SSF53383">
    <property type="entry name" value="PLP-dependent transferases"/>
    <property type="match status" value="1"/>
</dbReference>
<dbReference type="InterPro" id="IPR015424">
    <property type="entry name" value="PyrdxlP-dep_Trfase"/>
</dbReference>
<dbReference type="PANTHER" id="PTHR30244">
    <property type="entry name" value="TRANSAMINASE"/>
    <property type="match status" value="1"/>
</dbReference>
<dbReference type="InterPro" id="IPR015421">
    <property type="entry name" value="PyrdxlP-dep_Trfase_major"/>
</dbReference>
<accession>A0ABP7SYK8</accession>
<gene>
    <name evidence="3" type="primary">rffA</name>
    <name evidence="3" type="ORF">GCM10022408_35060</name>
</gene>
<dbReference type="RefSeq" id="WP_345074814.1">
    <property type="nucleotide sequence ID" value="NZ_BAABDJ010000039.1"/>
</dbReference>
<dbReference type="InterPro" id="IPR015422">
    <property type="entry name" value="PyrdxlP-dep_Trfase_small"/>
</dbReference>
<name>A0ABP7SYK8_9BACT</name>
<sequence>MRIPFNKPALAGRELEYIQQAVSNGHLSGNGAFTRQCQTFFEHRYGIQKALLTTSGTAALEMAALLLDLQPGDEVIIPSFTFTSTANAFVLRGARIVFADSSASHPNMAVGQVAALITRRTRAIVPVHYAGVACDMAPIMALAEHHGLVVIEDAAQAIESFYLDRPLGSIGHLAAFSFHETKNISAGEGGLLAINDPRFAARAEILWEKGTNRAAFFRGETARYQWVDVGSSFLPPELTAAYLLAQLEQLAVIQQQRLRQWNRYYAALLPLAQAGCFAVPTLPDYARHNGHIFYLICADRTQRQALIQQLAAAGILAVFHYQTLHNSTFYRAKHDGRDLPHATRYDQCLVRLPLYYELTEADQQTVIDVVRTFFA</sequence>
<keyword evidence="2" id="KW-0663">Pyridoxal phosphate</keyword>
<dbReference type="Gene3D" id="3.40.640.10">
    <property type="entry name" value="Type I PLP-dependent aspartate aminotransferase-like (Major domain)"/>
    <property type="match status" value="1"/>
</dbReference>
<organism evidence="3 4">
    <name type="scientific">Hymenobacter fastidiosus</name>
    <dbReference type="NCBI Taxonomy" id="486264"/>
    <lineage>
        <taxon>Bacteria</taxon>
        <taxon>Pseudomonadati</taxon>
        <taxon>Bacteroidota</taxon>
        <taxon>Cytophagia</taxon>
        <taxon>Cytophagales</taxon>
        <taxon>Hymenobacteraceae</taxon>
        <taxon>Hymenobacter</taxon>
    </lineage>
</organism>
<evidence type="ECO:0000256" key="2">
    <source>
        <dbReference type="RuleBase" id="RU004508"/>
    </source>
</evidence>
<comment type="similarity">
    <text evidence="1 2">Belongs to the DegT/DnrJ/EryC1 family.</text>
</comment>
<evidence type="ECO:0000256" key="1">
    <source>
        <dbReference type="ARBA" id="ARBA00037999"/>
    </source>
</evidence>
<reference evidence="4" key="1">
    <citation type="journal article" date="2019" name="Int. J. Syst. Evol. Microbiol.">
        <title>The Global Catalogue of Microorganisms (GCM) 10K type strain sequencing project: providing services to taxonomists for standard genome sequencing and annotation.</title>
        <authorList>
            <consortium name="The Broad Institute Genomics Platform"/>
            <consortium name="The Broad Institute Genome Sequencing Center for Infectious Disease"/>
            <person name="Wu L."/>
            <person name="Ma J."/>
        </authorList>
    </citation>
    <scope>NUCLEOTIDE SEQUENCE [LARGE SCALE GENOMIC DNA]</scope>
    <source>
        <strain evidence="4">JCM 17224</strain>
    </source>
</reference>
<keyword evidence="4" id="KW-1185">Reference proteome</keyword>
<dbReference type="Pfam" id="PF01041">
    <property type="entry name" value="DegT_DnrJ_EryC1"/>
    <property type="match status" value="1"/>
</dbReference>
<dbReference type="EMBL" id="BAABDJ010000039">
    <property type="protein sequence ID" value="GAA4018298.1"/>
    <property type="molecule type" value="Genomic_DNA"/>
</dbReference>